<sequence>MDGDTAVCRPNSTEDAESYLGYAHVDTPNLGPWIVYAVSFALHLIATMAFNDRISISILRHCSLQRVKDSAKNAWTNIGVTTSLVLTTVIGALIEGHEITPQGYCIGEFQMFQIRQIYVALCLTCFFANINCIFFCVLTLFHWDSLTDADAIEFLRRNPQILGETVIYMMESYLFFVLAIAAWLYGTYGRPIVFGIFAALVGSAFANTARVWWNLASFDPKAPRRPRRRWRQMGQRWQQVLDQVSEHERLQLKPGEDSILEGAPAKSSNRDDSESDVSHEATNRATTDASTRVVQQTISGGSSEEHVRC</sequence>
<name>A0A1Q9DKU7_SYMMI</name>
<evidence type="ECO:0000313" key="3">
    <source>
        <dbReference type="EMBL" id="OLP95791.1"/>
    </source>
</evidence>
<reference evidence="3 4" key="1">
    <citation type="submission" date="2016-02" db="EMBL/GenBank/DDBJ databases">
        <title>Genome analysis of coral dinoflagellate symbionts highlights evolutionary adaptations to a symbiotic lifestyle.</title>
        <authorList>
            <person name="Aranda M."/>
            <person name="Li Y."/>
            <person name="Liew Y.J."/>
            <person name="Baumgarten S."/>
            <person name="Simakov O."/>
            <person name="Wilson M."/>
            <person name="Piel J."/>
            <person name="Ashoor H."/>
            <person name="Bougouffa S."/>
            <person name="Bajic V.B."/>
            <person name="Ryu T."/>
            <person name="Ravasi T."/>
            <person name="Bayer T."/>
            <person name="Micklem G."/>
            <person name="Kim H."/>
            <person name="Bhak J."/>
            <person name="Lajeunesse T.C."/>
            <person name="Voolstra C.R."/>
        </authorList>
    </citation>
    <scope>NUCLEOTIDE SEQUENCE [LARGE SCALE GENOMIC DNA]</scope>
    <source>
        <strain evidence="3 4">CCMP2467</strain>
    </source>
</reference>
<dbReference type="OMA" id="FANINCI"/>
<keyword evidence="4" id="KW-1185">Reference proteome</keyword>
<dbReference type="OrthoDB" id="420490at2759"/>
<feature type="transmembrane region" description="Helical" evidence="2">
    <location>
        <begin position="192"/>
        <end position="215"/>
    </location>
</feature>
<keyword evidence="2" id="KW-1133">Transmembrane helix</keyword>
<evidence type="ECO:0000256" key="1">
    <source>
        <dbReference type="SAM" id="MobiDB-lite"/>
    </source>
</evidence>
<proteinExistence type="predicted"/>
<dbReference type="EMBL" id="LSRX01000490">
    <property type="protein sequence ID" value="OLP95791.1"/>
    <property type="molecule type" value="Genomic_DNA"/>
</dbReference>
<keyword evidence="2" id="KW-0472">Membrane</keyword>
<evidence type="ECO:0000256" key="2">
    <source>
        <dbReference type="SAM" id="Phobius"/>
    </source>
</evidence>
<dbReference type="AlphaFoldDB" id="A0A1Q9DKU7"/>
<gene>
    <name evidence="3" type="ORF">AK812_SmicGene49078</name>
</gene>
<comment type="caution">
    <text evidence="3">The sequence shown here is derived from an EMBL/GenBank/DDBJ whole genome shotgun (WGS) entry which is preliminary data.</text>
</comment>
<feature type="transmembrane region" description="Helical" evidence="2">
    <location>
        <begin position="161"/>
        <end position="186"/>
    </location>
</feature>
<feature type="transmembrane region" description="Helical" evidence="2">
    <location>
        <begin position="117"/>
        <end position="141"/>
    </location>
</feature>
<organism evidence="3 4">
    <name type="scientific">Symbiodinium microadriaticum</name>
    <name type="common">Dinoflagellate</name>
    <name type="synonym">Zooxanthella microadriatica</name>
    <dbReference type="NCBI Taxonomy" id="2951"/>
    <lineage>
        <taxon>Eukaryota</taxon>
        <taxon>Sar</taxon>
        <taxon>Alveolata</taxon>
        <taxon>Dinophyceae</taxon>
        <taxon>Suessiales</taxon>
        <taxon>Symbiodiniaceae</taxon>
        <taxon>Symbiodinium</taxon>
    </lineage>
</organism>
<feature type="compositionally biased region" description="Polar residues" evidence="1">
    <location>
        <begin position="283"/>
        <end position="302"/>
    </location>
</feature>
<feature type="compositionally biased region" description="Basic and acidic residues" evidence="1">
    <location>
        <begin position="268"/>
        <end position="282"/>
    </location>
</feature>
<evidence type="ECO:0000313" key="4">
    <source>
        <dbReference type="Proteomes" id="UP000186817"/>
    </source>
</evidence>
<dbReference type="Proteomes" id="UP000186817">
    <property type="component" value="Unassembled WGS sequence"/>
</dbReference>
<feature type="region of interest" description="Disordered" evidence="1">
    <location>
        <begin position="253"/>
        <end position="309"/>
    </location>
</feature>
<accession>A0A1Q9DKU7</accession>
<protein>
    <submittedName>
        <fullName evidence="3">Uncharacterized protein</fullName>
    </submittedName>
</protein>
<keyword evidence="2" id="KW-0812">Transmembrane</keyword>
<feature type="transmembrane region" description="Helical" evidence="2">
    <location>
        <begin position="30"/>
        <end position="50"/>
    </location>
</feature>